<dbReference type="InterPro" id="IPR051220">
    <property type="entry name" value="TFA_Chaperone"/>
</dbReference>
<evidence type="ECO:0000313" key="3">
    <source>
        <dbReference type="Proteomes" id="UP000263627"/>
    </source>
</evidence>
<evidence type="ECO:0000259" key="1">
    <source>
        <dbReference type="PROSITE" id="PS51154"/>
    </source>
</evidence>
<evidence type="ECO:0000313" key="2">
    <source>
        <dbReference type="EMBL" id="AXZ46012.1"/>
    </source>
</evidence>
<gene>
    <name evidence="2" type="ORF">AM363_03060</name>
</gene>
<dbReference type="AlphaFoldDB" id="A0AB33GTK6"/>
<dbReference type="InterPro" id="IPR002589">
    <property type="entry name" value="Macro_dom"/>
</dbReference>
<dbReference type="SMART" id="SM00506">
    <property type="entry name" value="A1pp"/>
    <property type="match status" value="1"/>
</dbReference>
<dbReference type="PROSITE" id="PS51154">
    <property type="entry name" value="MACRO"/>
    <property type="match status" value="1"/>
</dbReference>
<feature type="domain" description="Macro" evidence="1">
    <location>
        <begin position="14"/>
        <end position="203"/>
    </location>
</feature>
<accession>A0AB33GTK6</accession>
<dbReference type="PANTHER" id="PTHR34413:SF2">
    <property type="entry name" value="PROPHAGE TAIL FIBER ASSEMBLY PROTEIN HOMOLOG TFAE-RELATED"/>
    <property type="match status" value="1"/>
</dbReference>
<dbReference type="SUPFAM" id="SSF52949">
    <property type="entry name" value="Macro domain-like"/>
    <property type="match status" value="1"/>
</dbReference>
<reference evidence="2 3" key="1">
    <citation type="submission" date="2018-09" db="EMBL/GenBank/DDBJ databases">
        <title>Whole genome sequencing of Citrobacter freundii AR_0116.</title>
        <authorList>
            <person name="Conlan S."/>
            <person name="Thomas P.J."/>
            <person name="Mullikin J."/>
            <person name="Frank K.M."/>
            <person name="Segre J.A."/>
        </authorList>
    </citation>
    <scope>NUCLEOTIDE SEQUENCE [LARGE SCALE GENOMIC DNA]</scope>
    <source>
        <strain evidence="2 3">AR_0116</strain>
        <plasmid evidence="2 3">unnamed4</plasmid>
    </source>
</reference>
<dbReference type="Gene3D" id="3.40.220.10">
    <property type="entry name" value="Leucine Aminopeptidase, subunit E, domain 1"/>
    <property type="match status" value="1"/>
</dbReference>
<name>A0AB33GTK6_CITFR</name>
<dbReference type="Proteomes" id="UP000263627">
    <property type="component" value="Plasmid unnamed4"/>
</dbReference>
<protein>
    <submittedName>
        <fullName evidence="2">Phage tail protein</fullName>
    </submittedName>
</protein>
<geneLocation type="plasmid" evidence="2 3">
    <name>unnamed4</name>
</geneLocation>
<proteinExistence type="predicted"/>
<dbReference type="PANTHER" id="PTHR34413">
    <property type="entry name" value="PROPHAGE TAIL FIBER ASSEMBLY PROTEIN HOMOLOG TFAE-RELATED-RELATED"/>
    <property type="match status" value="1"/>
</dbReference>
<dbReference type="InterPro" id="IPR043472">
    <property type="entry name" value="Macro_dom-like"/>
</dbReference>
<sequence length="203" mass="22370">MIKLILSAPDPRISAAFERHFSDDKNVEIISKPFETIPDFDCMVSAANSFGLMDGGVDAAITAFFGRQLMTRVQQRIVDEYLGEQPVGSAFVIGSGNDKHPWLVHAPTMRVPLIIDGTYAVYLATRAALLAIYHHNKTSPEHNKIWRVIFPAMGAGCGQVSPESVAAQMKLAWRSVITPPSYINWQHALVRQHAVHSSFSGVL</sequence>
<dbReference type="EMBL" id="CP032182">
    <property type="protein sequence ID" value="AXZ46012.1"/>
    <property type="molecule type" value="Genomic_DNA"/>
</dbReference>
<dbReference type="Pfam" id="PF01661">
    <property type="entry name" value="Macro"/>
    <property type="match status" value="1"/>
</dbReference>
<organism evidence="2 3">
    <name type="scientific">Citrobacter freundii</name>
    <dbReference type="NCBI Taxonomy" id="546"/>
    <lineage>
        <taxon>Bacteria</taxon>
        <taxon>Pseudomonadati</taxon>
        <taxon>Pseudomonadota</taxon>
        <taxon>Gammaproteobacteria</taxon>
        <taxon>Enterobacterales</taxon>
        <taxon>Enterobacteriaceae</taxon>
        <taxon>Citrobacter</taxon>
        <taxon>Citrobacter freundii complex</taxon>
    </lineage>
</organism>
<keyword evidence="2" id="KW-0614">Plasmid</keyword>